<evidence type="ECO:0000313" key="12">
    <source>
        <dbReference type="Proteomes" id="UP001303473"/>
    </source>
</evidence>
<evidence type="ECO:0000256" key="4">
    <source>
        <dbReference type="ARBA" id="ARBA00022723"/>
    </source>
</evidence>
<dbReference type="Proteomes" id="UP001303473">
    <property type="component" value="Unassembled WGS sequence"/>
</dbReference>
<dbReference type="Pfam" id="PF00067">
    <property type="entry name" value="p450"/>
    <property type="match status" value="1"/>
</dbReference>
<dbReference type="InterPro" id="IPR001128">
    <property type="entry name" value="Cyt_P450"/>
</dbReference>
<reference evidence="12" key="1">
    <citation type="journal article" date="2023" name="Mol. Phylogenet. Evol.">
        <title>Genome-scale phylogeny and comparative genomics of the fungal order Sordariales.</title>
        <authorList>
            <person name="Hensen N."/>
            <person name="Bonometti L."/>
            <person name="Westerberg I."/>
            <person name="Brannstrom I.O."/>
            <person name="Guillou S."/>
            <person name="Cros-Aarteil S."/>
            <person name="Calhoun S."/>
            <person name="Haridas S."/>
            <person name="Kuo A."/>
            <person name="Mondo S."/>
            <person name="Pangilinan J."/>
            <person name="Riley R."/>
            <person name="LaButti K."/>
            <person name="Andreopoulos B."/>
            <person name="Lipzen A."/>
            <person name="Chen C."/>
            <person name="Yan M."/>
            <person name="Daum C."/>
            <person name="Ng V."/>
            <person name="Clum A."/>
            <person name="Steindorff A."/>
            <person name="Ohm R.A."/>
            <person name="Martin F."/>
            <person name="Silar P."/>
            <person name="Natvig D.O."/>
            <person name="Lalanne C."/>
            <person name="Gautier V."/>
            <person name="Ament-Velasquez S.L."/>
            <person name="Kruys A."/>
            <person name="Hutchinson M.I."/>
            <person name="Powell A.J."/>
            <person name="Barry K."/>
            <person name="Miller A.N."/>
            <person name="Grigoriev I.V."/>
            <person name="Debuchy R."/>
            <person name="Gladieux P."/>
            <person name="Hiltunen Thoren M."/>
            <person name="Johannesson H."/>
        </authorList>
    </citation>
    <scope>NUCLEOTIDE SEQUENCE [LARGE SCALE GENOMIC DNA]</scope>
    <source>
        <strain evidence="12">CBS 340.73</strain>
    </source>
</reference>
<evidence type="ECO:0000313" key="11">
    <source>
        <dbReference type="EMBL" id="KAK3938549.1"/>
    </source>
</evidence>
<evidence type="ECO:0000256" key="2">
    <source>
        <dbReference type="ARBA" id="ARBA00010617"/>
    </source>
</evidence>
<keyword evidence="5 9" id="KW-0560">Oxidoreductase</keyword>
<protein>
    <submittedName>
        <fullName evidence="11">Cytochrome P450 monooxygenase</fullName>
    </submittedName>
</protein>
<dbReference type="InterPro" id="IPR002401">
    <property type="entry name" value="Cyt_P450_E_grp-I"/>
</dbReference>
<dbReference type="InterPro" id="IPR017972">
    <property type="entry name" value="Cyt_P450_CS"/>
</dbReference>
<evidence type="ECO:0000256" key="9">
    <source>
        <dbReference type="RuleBase" id="RU000461"/>
    </source>
</evidence>
<comment type="cofactor">
    <cofactor evidence="1 8">
        <name>heme</name>
        <dbReference type="ChEBI" id="CHEBI:30413"/>
    </cofactor>
</comment>
<evidence type="ECO:0000256" key="8">
    <source>
        <dbReference type="PIRSR" id="PIRSR602401-1"/>
    </source>
</evidence>
<dbReference type="Gene3D" id="1.10.630.10">
    <property type="entry name" value="Cytochrome P450"/>
    <property type="match status" value="1"/>
</dbReference>
<evidence type="ECO:0000256" key="10">
    <source>
        <dbReference type="SAM" id="Phobius"/>
    </source>
</evidence>
<evidence type="ECO:0000256" key="3">
    <source>
        <dbReference type="ARBA" id="ARBA00022617"/>
    </source>
</evidence>
<dbReference type="EMBL" id="MU853827">
    <property type="protein sequence ID" value="KAK3938549.1"/>
    <property type="molecule type" value="Genomic_DNA"/>
</dbReference>
<dbReference type="PANTHER" id="PTHR24305">
    <property type="entry name" value="CYTOCHROME P450"/>
    <property type="match status" value="1"/>
</dbReference>
<sequence>MGFTISDVRGLSPSVWLPLALVTLVTTYLLLTAIYNIYFHPLRIYPGPKFRAAFLFPYILAFLTGQSALSAARMHAMYGEIVRVAPNRLSYTDPQAYRDIRGHRKGGQGENGKDPMFYFLNTKNVLGAARDYHAQVRRVLSHGFSAKSMQDQAPLITRYVDLLIDRLHHHKPSHDGRKVVDLSAWFNFATFDIIGDLAFGAPFDCVENGAYHPWVETIVEFVKAIGYVVTVDTYAPAILPYIKYIIPSATGQEELIAFARNRIAKRLELNTERPDFIDTMTNAKSEETTLSRTEVEDNAQFLIFAGSETTASALSGAVYFLAKHPEVQAKLAAEVRNEFKEESEIDIFGVPKLTYMLAVLDESMRMFPPVPSALPRVCQPGGDVIVGKPVPAGTGLDLYQWAIHYSESNFTKPTEFHPERWLGDPRFDTDRKDAFQPFSIGPRNCIGKNLAYMEMRLILARLVWNFDISFADDESKKWIDICEMFGVWRRYPLNMVLTPARA</sequence>
<dbReference type="CDD" id="cd11058">
    <property type="entry name" value="CYP60B-like"/>
    <property type="match status" value="1"/>
</dbReference>
<feature type="binding site" description="axial binding residue" evidence="8">
    <location>
        <position position="445"/>
    </location>
    <ligand>
        <name>heme</name>
        <dbReference type="ChEBI" id="CHEBI:30413"/>
    </ligand>
    <ligandPart>
        <name>Fe</name>
        <dbReference type="ChEBI" id="CHEBI:18248"/>
    </ligandPart>
</feature>
<dbReference type="InterPro" id="IPR050121">
    <property type="entry name" value="Cytochrome_P450_monoxygenase"/>
</dbReference>
<comment type="caution">
    <text evidence="11">The sequence shown here is derived from an EMBL/GenBank/DDBJ whole genome shotgun (WGS) entry which is preliminary data.</text>
</comment>
<dbReference type="GO" id="GO:0016705">
    <property type="term" value="F:oxidoreductase activity, acting on paired donors, with incorporation or reduction of molecular oxygen"/>
    <property type="evidence" value="ECO:0007669"/>
    <property type="project" value="InterPro"/>
</dbReference>
<dbReference type="PROSITE" id="PS00086">
    <property type="entry name" value="CYTOCHROME_P450"/>
    <property type="match status" value="1"/>
</dbReference>
<proteinExistence type="inferred from homology"/>
<comment type="similarity">
    <text evidence="2 9">Belongs to the cytochrome P450 family.</text>
</comment>
<evidence type="ECO:0000256" key="1">
    <source>
        <dbReference type="ARBA" id="ARBA00001971"/>
    </source>
</evidence>
<evidence type="ECO:0000256" key="6">
    <source>
        <dbReference type="ARBA" id="ARBA00023004"/>
    </source>
</evidence>
<evidence type="ECO:0000256" key="5">
    <source>
        <dbReference type="ARBA" id="ARBA00023002"/>
    </source>
</evidence>
<gene>
    <name evidence="11" type="ORF">QBC46DRAFT_317498</name>
</gene>
<keyword evidence="10" id="KW-0812">Transmembrane</keyword>
<dbReference type="GO" id="GO:0004497">
    <property type="term" value="F:monooxygenase activity"/>
    <property type="evidence" value="ECO:0007669"/>
    <property type="project" value="UniProtKB-KW"/>
</dbReference>
<organism evidence="11 12">
    <name type="scientific">Diplogelasinospora grovesii</name>
    <dbReference type="NCBI Taxonomy" id="303347"/>
    <lineage>
        <taxon>Eukaryota</taxon>
        <taxon>Fungi</taxon>
        <taxon>Dikarya</taxon>
        <taxon>Ascomycota</taxon>
        <taxon>Pezizomycotina</taxon>
        <taxon>Sordariomycetes</taxon>
        <taxon>Sordariomycetidae</taxon>
        <taxon>Sordariales</taxon>
        <taxon>Diplogelasinosporaceae</taxon>
        <taxon>Diplogelasinospora</taxon>
    </lineage>
</organism>
<dbReference type="InterPro" id="IPR036396">
    <property type="entry name" value="Cyt_P450_sf"/>
</dbReference>
<feature type="transmembrane region" description="Helical" evidence="10">
    <location>
        <begin position="15"/>
        <end position="38"/>
    </location>
</feature>
<evidence type="ECO:0000256" key="7">
    <source>
        <dbReference type="ARBA" id="ARBA00023033"/>
    </source>
</evidence>
<dbReference type="GO" id="GO:0005506">
    <property type="term" value="F:iron ion binding"/>
    <property type="evidence" value="ECO:0007669"/>
    <property type="project" value="InterPro"/>
</dbReference>
<dbReference type="PRINTS" id="PR00463">
    <property type="entry name" value="EP450I"/>
</dbReference>
<keyword evidence="10" id="KW-0472">Membrane</keyword>
<dbReference type="PRINTS" id="PR00385">
    <property type="entry name" value="P450"/>
</dbReference>
<keyword evidence="6 8" id="KW-0408">Iron</keyword>
<keyword evidence="12" id="KW-1185">Reference proteome</keyword>
<keyword evidence="10" id="KW-1133">Transmembrane helix</keyword>
<keyword evidence="3 8" id="KW-0349">Heme</keyword>
<accession>A0AAN6N511</accession>
<dbReference type="SUPFAM" id="SSF48264">
    <property type="entry name" value="Cytochrome P450"/>
    <property type="match status" value="1"/>
</dbReference>
<dbReference type="AlphaFoldDB" id="A0AAN6N511"/>
<dbReference type="PANTHER" id="PTHR24305:SF230">
    <property type="entry name" value="P450, PUTATIVE (EUROFUNG)-RELATED"/>
    <property type="match status" value="1"/>
</dbReference>
<name>A0AAN6N511_9PEZI</name>
<keyword evidence="7 9" id="KW-0503">Monooxygenase</keyword>
<dbReference type="GO" id="GO:0020037">
    <property type="term" value="F:heme binding"/>
    <property type="evidence" value="ECO:0007669"/>
    <property type="project" value="InterPro"/>
</dbReference>
<keyword evidence="4 8" id="KW-0479">Metal-binding</keyword>
<feature type="transmembrane region" description="Helical" evidence="10">
    <location>
        <begin position="50"/>
        <end position="69"/>
    </location>
</feature>